<dbReference type="GO" id="GO:0032786">
    <property type="term" value="P:positive regulation of DNA-templated transcription, elongation"/>
    <property type="evidence" value="ECO:0000318"/>
    <property type="project" value="GO_Central"/>
</dbReference>
<dbReference type="OrthoDB" id="25002at2759"/>
<dbReference type="VEuPathDB" id="FungiDB:PGTG_19293"/>
<gene>
    <name evidence="2" type="ORF">PGTG_19293</name>
</gene>
<keyword evidence="3" id="KW-1185">Reference proteome</keyword>
<feature type="compositionally biased region" description="Low complexity" evidence="1">
    <location>
        <begin position="264"/>
        <end position="273"/>
    </location>
</feature>
<dbReference type="GeneID" id="10543684"/>
<name>E3L9W3_PUCGT</name>
<sequence>MTSPSKSHSNTTLGSLIHSVEFIHESYAPARPSKSLIAVGMADRAKAQSITQAACGFSTDSMISSLCLVGKPELIAASAFLIAVTIFSPNLPSHIRTKMGIIKSHIALKMRRSTSIASLTSSRDGPEERSIQEPILPTRSSTNILNQFAMTFVSGRSSVRGSQGHPSCVGRWKRSRPSRLIQKQAHKLQTVAWPQGNQTSRVRPPSREEVPHRAVSSTRSRALMSANMDLGTPNESTSLSPKSARVLSLTGPTDKKSPAKKQSRSPQSSARPSNNAKLDRPSLAPSQPAPQPPFYTNRYLVIS</sequence>
<dbReference type="SUPFAM" id="SSF47954">
    <property type="entry name" value="Cyclin-like"/>
    <property type="match status" value="1"/>
</dbReference>
<organism evidence="2 3">
    <name type="scientific">Puccinia graminis f. sp. tritici (strain CRL 75-36-700-3 / race SCCL)</name>
    <name type="common">Black stem rust fungus</name>
    <dbReference type="NCBI Taxonomy" id="418459"/>
    <lineage>
        <taxon>Eukaryota</taxon>
        <taxon>Fungi</taxon>
        <taxon>Dikarya</taxon>
        <taxon>Basidiomycota</taxon>
        <taxon>Pucciniomycotina</taxon>
        <taxon>Pucciniomycetes</taxon>
        <taxon>Pucciniales</taxon>
        <taxon>Pucciniaceae</taxon>
        <taxon>Puccinia</taxon>
    </lineage>
</organism>
<evidence type="ECO:0000256" key="1">
    <source>
        <dbReference type="SAM" id="MobiDB-lite"/>
    </source>
</evidence>
<reference evidence="3" key="2">
    <citation type="journal article" date="2011" name="Proc. Natl. Acad. Sci. U.S.A.">
        <title>Obligate biotrophy features unraveled by the genomic analysis of rust fungi.</title>
        <authorList>
            <person name="Duplessis S."/>
            <person name="Cuomo C.A."/>
            <person name="Lin Y.-C."/>
            <person name="Aerts A."/>
            <person name="Tisserant E."/>
            <person name="Veneault-Fourrey C."/>
            <person name="Joly D.L."/>
            <person name="Hacquard S."/>
            <person name="Amselem J."/>
            <person name="Cantarel B.L."/>
            <person name="Chiu R."/>
            <person name="Coutinho P.M."/>
            <person name="Feau N."/>
            <person name="Field M."/>
            <person name="Frey P."/>
            <person name="Gelhaye E."/>
            <person name="Goldberg J."/>
            <person name="Grabherr M.G."/>
            <person name="Kodira C.D."/>
            <person name="Kohler A."/>
            <person name="Kuees U."/>
            <person name="Lindquist E.A."/>
            <person name="Lucas S.M."/>
            <person name="Mago R."/>
            <person name="Mauceli E."/>
            <person name="Morin E."/>
            <person name="Murat C."/>
            <person name="Pangilinan J.L."/>
            <person name="Park R."/>
            <person name="Pearson M."/>
            <person name="Quesneville H."/>
            <person name="Rouhier N."/>
            <person name="Sakthikumar S."/>
            <person name="Salamov A.A."/>
            <person name="Schmutz J."/>
            <person name="Selles B."/>
            <person name="Shapiro H."/>
            <person name="Tanguay P."/>
            <person name="Tuskan G.A."/>
            <person name="Henrissat B."/>
            <person name="Van de Peer Y."/>
            <person name="Rouze P."/>
            <person name="Ellis J.G."/>
            <person name="Dodds P.N."/>
            <person name="Schein J.E."/>
            <person name="Zhong S."/>
            <person name="Hamelin R.C."/>
            <person name="Grigoriev I.V."/>
            <person name="Szabo L.J."/>
            <person name="Martin F."/>
        </authorList>
    </citation>
    <scope>NUCLEOTIDE SEQUENCE [LARGE SCALE GENOMIC DNA]</scope>
    <source>
        <strain evidence="3">CRL 75-36-700-3 / race SCCL</strain>
    </source>
</reference>
<dbReference type="HOGENOM" id="CLU_918710_0_0_1"/>
<dbReference type="STRING" id="418459.E3L9W3"/>
<reference key="1">
    <citation type="submission" date="2007-01" db="EMBL/GenBank/DDBJ databases">
        <title>The Genome Sequence of Puccinia graminis f. sp. tritici Strain CRL 75-36-700-3.</title>
        <authorList>
            <consortium name="The Broad Institute Genome Sequencing Platform"/>
            <person name="Birren B."/>
            <person name="Lander E."/>
            <person name="Galagan J."/>
            <person name="Nusbaum C."/>
            <person name="Devon K."/>
            <person name="Cuomo C."/>
            <person name="Jaffe D."/>
            <person name="Butler J."/>
            <person name="Alvarez P."/>
            <person name="Gnerre S."/>
            <person name="Grabherr M."/>
            <person name="Mauceli E."/>
            <person name="Brockman W."/>
            <person name="Young S."/>
            <person name="LaButti K."/>
            <person name="Sykes S."/>
            <person name="DeCaprio D."/>
            <person name="Crawford M."/>
            <person name="Koehrsen M."/>
            <person name="Engels R."/>
            <person name="Montgomery P."/>
            <person name="Pearson M."/>
            <person name="Howarth C."/>
            <person name="Larson L."/>
            <person name="White J."/>
            <person name="Zeng Q."/>
            <person name="Kodira C."/>
            <person name="Yandava C."/>
            <person name="Alvarado L."/>
            <person name="O'Leary S."/>
            <person name="Szabo L."/>
            <person name="Dean R."/>
            <person name="Schein J."/>
        </authorList>
    </citation>
    <scope>NUCLEOTIDE SEQUENCE</scope>
    <source>
        <strain>CRL 75-36-700-3</strain>
    </source>
</reference>
<evidence type="ECO:0000313" key="2">
    <source>
        <dbReference type="EMBL" id="EFP93338.1"/>
    </source>
</evidence>
<protein>
    <submittedName>
        <fullName evidence="2">Uncharacterized protein</fullName>
    </submittedName>
</protein>
<dbReference type="Proteomes" id="UP000008783">
    <property type="component" value="Unassembled WGS sequence"/>
</dbReference>
<dbReference type="Gene3D" id="1.10.472.10">
    <property type="entry name" value="Cyclin-like"/>
    <property type="match status" value="1"/>
</dbReference>
<dbReference type="InParanoid" id="E3L9W3"/>
<evidence type="ECO:0000313" key="3">
    <source>
        <dbReference type="Proteomes" id="UP000008783"/>
    </source>
</evidence>
<dbReference type="KEGG" id="pgr:PGTG_19293"/>
<proteinExistence type="predicted"/>
<dbReference type="GO" id="GO:0008024">
    <property type="term" value="C:cyclin/CDK positive transcription elongation factor complex"/>
    <property type="evidence" value="ECO:0000318"/>
    <property type="project" value="GO_Central"/>
</dbReference>
<dbReference type="RefSeq" id="XP_003337757.1">
    <property type="nucleotide sequence ID" value="XM_003337709.1"/>
</dbReference>
<dbReference type="GO" id="GO:0061575">
    <property type="term" value="F:cyclin-dependent protein serine/threonine kinase activator activity"/>
    <property type="evidence" value="ECO:0000318"/>
    <property type="project" value="GO_Central"/>
</dbReference>
<feature type="region of interest" description="Disordered" evidence="1">
    <location>
        <begin position="156"/>
        <end position="296"/>
    </location>
</feature>
<dbReference type="EMBL" id="DS178389">
    <property type="protein sequence ID" value="EFP93338.1"/>
    <property type="molecule type" value="Genomic_DNA"/>
</dbReference>
<dbReference type="GO" id="GO:0005634">
    <property type="term" value="C:nucleus"/>
    <property type="evidence" value="ECO:0000318"/>
    <property type="project" value="GO_Central"/>
</dbReference>
<accession>E3L9W3</accession>
<dbReference type="GO" id="GO:0045944">
    <property type="term" value="P:positive regulation of transcription by RNA polymerase II"/>
    <property type="evidence" value="ECO:0000318"/>
    <property type="project" value="GO_Central"/>
</dbReference>
<dbReference type="InterPro" id="IPR036915">
    <property type="entry name" value="Cyclin-like_sf"/>
</dbReference>
<dbReference type="AlphaFoldDB" id="E3L9W3"/>